<evidence type="ECO:0000313" key="2">
    <source>
        <dbReference type="EMBL" id="GFJ84989.1"/>
    </source>
</evidence>
<gene>
    <name evidence="2" type="ORF">Phou_091690</name>
</gene>
<accession>A0A6V8KRS8</accession>
<evidence type="ECO:0008006" key="4">
    <source>
        <dbReference type="Google" id="ProtNLM"/>
    </source>
</evidence>
<dbReference type="RefSeq" id="WP_173069808.1">
    <property type="nucleotide sequence ID" value="NZ_BAABGO010000063.1"/>
</dbReference>
<evidence type="ECO:0000256" key="1">
    <source>
        <dbReference type="SAM" id="MobiDB-lite"/>
    </source>
</evidence>
<evidence type="ECO:0000313" key="3">
    <source>
        <dbReference type="Proteomes" id="UP000482800"/>
    </source>
</evidence>
<dbReference type="AlphaFoldDB" id="A0A6V8KRS8"/>
<reference evidence="2 3" key="2">
    <citation type="submission" date="2020-03" db="EMBL/GenBank/DDBJ databases">
        <authorList>
            <person name="Ichikawa N."/>
            <person name="Kimura A."/>
            <person name="Kitahashi Y."/>
            <person name="Uohara A."/>
        </authorList>
    </citation>
    <scope>NUCLEOTIDE SEQUENCE [LARGE SCALE GENOMIC DNA]</scope>
    <source>
        <strain evidence="2 3">NBRC 108639</strain>
    </source>
</reference>
<organism evidence="2 3">
    <name type="scientific">Phytohabitans houttuyneae</name>
    <dbReference type="NCBI Taxonomy" id="1076126"/>
    <lineage>
        <taxon>Bacteria</taxon>
        <taxon>Bacillati</taxon>
        <taxon>Actinomycetota</taxon>
        <taxon>Actinomycetes</taxon>
        <taxon>Micromonosporales</taxon>
        <taxon>Micromonosporaceae</taxon>
    </lineage>
</organism>
<comment type="caution">
    <text evidence="2">The sequence shown here is derived from an EMBL/GenBank/DDBJ whole genome shotgun (WGS) entry which is preliminary data.</text>
</comment>
<feature type="region of interest" description="Disordered" evidence="1">
    <location>
        <begin position="182"/>
        <end position="202"/>
    </location>
</feature>
<protein>
    <recommendedName>
        <fullName evidence="4">DNA-binding protein</fullName>
    </recommendedName>
</protein>
<dbReference type="Proteomes" id="UP000482800">
    <property type="component" value="Unassembled WGS sequence"/>
</dbReference>
<feature type="compositionally biased region" description="Low complexity" evidence="1">
    <location>
        <begin position="193"/>
        <end position="202"/>
    </location>
</feature>
<proteinExistence type="predicted"/>
<dbReference type="EMBL" id="BLPF01000004">
    <property type="protein sequence ID" value="GFJ84989.1"/>
    <property type="molecule type" value="Genomic_DNA"/>
</dbReference>
<keyword evidence="3" id="KW-1185">Reference proteome</keyword>
<sequence length="202" mass="22405">MEVYDFCLILASPPEQRRIAQVRGVEPHLTDQPDKRQVIARREAPSLAEAVVSVIQELEAVNLAPVRVCDNDWLTLADIATRIGKSREIVRLWSIGKQGPGAFPPPLNPGCDTRFYSWTEVSHWLRRRLGYQLPDPGPDLVVANLLLQARRQASRLLDPQALSVLLTSYMAASPTGVVQPRPYAVGDQSWPSRPAVRARAAA</sequence>
<name>A0A6V8KRS8_9ACTN</name>
<reference evidence="2 3" key="1">
    <citation type="submission" date="2020-03" db="EMBL/GenBank/DDBJ databases">
        <title>Whole genome shotgun sequence of Phytohabitans houttuyneae NBRC 108639.</title>
        <authorList>
            <person name="Komaki H."/>
            <person name="Tamura T."/>
        </authorList>
    </citation>
    <scope>NUCLEOTIDE SEQUENCE [LARGE SCALE GENOMIC DNA]</scope>
    <source>
        <strain evidence="2 3">NBRC 108639</strain>
    </source>
</reference>